<gene>
    <name evidence="1" type="ORF">I0C86_00450</name>
</gene>
<dbReference type="EMBL" id="JADPUN010000022">
    <property type="protein sequence ID" value="MBF9127472.1"/>
    <property type="molecule type" value="Genomic_DNA"/>
</dbReference>
<accession>A0ABS0GMR1</accession>
<evidence type="ECO:0000313" key="2">
    <source>
        <dbReference type="Proteomes" id="UP000638560"/>
    </source>
</evidence>
<name>A0ABS0GMR1_9ACTN</name>
<organism evidence="1 2">
    <name type="scientific">Plantactinospora alkalitolerans</name>
    <dbReference type="NCBI Taxonomy" id="2789879"/>
    <lineage>
        <taxon>Bacteria</taxon>
        <taxon>Bacillati</taxon>
        <taxon>Actinomycetota</taxon>
        <taxon>Actinomycetes</taxon>
        <taxon>Micromonosporales</taxon>
        <taxon>Micromonosporaceae</taxon>
        <taxon>Plantactinospora</taxon>
    </lineage>
</organism>
<reference evidence="1 2" key="1">
    <citation type="submission" date="2020-11" db="EMBL/GenBank/DDBJ databases">
        <title>A novel isolate from a Black sea contaminated sediment with potential to produce alkanes: Plantactinospora alkalitolerans sp. nov.</title>
        <authorList>
            <person name="Carro L."/>
            <person name="Veyisoglu A."/>
            <person name="Guven K."/>
            <person name="Schumann P."/>
            <person name="Klenk H.-P."/>
            <person name="Sahin N."/>
        </authorList>
    </citation>
    <scope>NUCLEOTIDE SEQUENCE [LARGE SCALE GENOMIC DNA]</scope>
    <source>
        <strain evidence="1 2">S1510</strain>
    </source>
</reference>
<dbReference type="Proteomes" id="UP000638560">
    <property type="component" value="Unassembled WGS sequence"/>
</dbReference>
<keyword evidence="2" id="KW-1185">Reference proteome</keyword>
<dbReference type="RefSeq" id="WP_196199138.1">
    <property type="nucleotide sequence ID" value="NZ_JADPUN010000022.1"/>
</dbReference>
<proteinExistence type="predicted"/>
<protein>
    <submittedName>
        <fullName evidence="1">Uncharacterized protein</fullName>
    </submittedName>
</protein>
<evidence type="ECO:0000313" key="1">
    <source>
        <dbReference type="EMBL" id="MBF9127472.1"/>
    </source>
</evidence>
<comment type="caution">
    <text evidence="1">The sequence shown here is derived from an EMBL/GenBank/DDBJ whole genome shotgun (WGS) entry which is preliminary data.</text>
</comment>
<sequence>MTVKSDVVEFARTLIKGDFEANDRYEQKLDAEGWDDWPSFLSALFFLAVERRFQGRYDKAEVIRFVAELRAGATEGAAPLDPANAELLIKAVFDQSVQLDIAPAAMGHIQTLVAYRILSQEKLSDEHLNDLLDEARQIVDEGPA</sequence>